<keyword evidence="6 8" id="KW-1133">Transmembrane helix</keyword>
<feature type="transmembrane region" description="Helical" evidence="8">
    <location>
        <begin position="357"/>
        <end position="377"/>
    </location>
</feature>
<comment type="subcellular location">
    <subcellularLocation>
        <location evidence="1">Cell membrane</location>
        <topology evidence="1">Multi-pass membrane protein</topology>
    </subcellularLocation>
</comment>
<evidence type="ECO:0000256" key="6">
    <source>
        <dbReference type="ARBA" id="ARBA00022989"/>
    </source>
</evidence>
<keyword evidence="4" id="KW-1003">Cell membrane</keyword>
<dbReference type="AlphaFoldDB" id="A0A9Y2NG37"/>
<dbReference type="InterPro" id="IPR051449">
    <property type="entry name" value="ABC-2_transporter_component"/>
</dbReference>
<dbReference type="GO" id="GO:0140359">
    <property type="term" value="F:ABC-type transporter activity"/>
    <property type="evidence" value="ECO:0007669"/>
    <property type="project" value="InterPro"/>
</dbReference>
<keyword evidence="7 8" id="KW-0472">Membrane</keyword>
<dbReference type="InterPro" id="IPR013525">
    <property type="entry name" value="ABC2_TM"/>
</dbReference>
<evidence type="ECO:0000256" key="2">
    <source>
        <dbReference type="ARBA" id="ARBA00007783"/>
    </source>
</evidence>
<dbReference type="Proteomes" id="UP001239397">
    <property type="component" value="Chromosome"/>
</dbReference>
<dbReference type="EMBL" id="CP127295">
    <property type="protein sequence ID" value="WIY00389.1"/>
    <property type="molecule type" value="Genomic_DNA"/>
</dbReference>
<feature type="transmembrane region" description="Helical" evidence="8">
    <location>
        <begin position="270"/>
        <end position="290"/>
    </location>
</feature>
<dbReference type="PANTHER" id="PTHR30294:SF38">
    <property type="entry name" value="TRANSPORT PERMEASE PROTEIN"/>
    <property type="match status" value="1"/>
</dbReference>
<evidence type="ECO:0000256" key="5">
    <source>
        <dbReference type="ARBA" id="ARBA00022692"/>
    </source>
</evidence>
<reference evidence="10 11" key="1">
    <citation type="submission" date="2023-06" db="EMBL/GenBank/DDBJ databases">
        <authorList>
            <person name="Oyuntsetseg B."/>
            <person name="Kim S.B."/>
        </authorList>
    </citation>
    <scope>NUCLEOTIDE SEQUENCE [LARGE SCALE GENOMIC DNA]</scope>
    <source>
        <strain evidence="10 11">4-36</strain>
    </source>
</reference>
<evidence type="ECO:0000313" key="11">
    <source>
        <dbReference type="Proteomes" id="UP001239397"/>
    </source>
</evidence>
<sequence length="385" mass="38749">MIAFTIAAASLKRMVRDRVAAFFMVLLPLVVILVIGATAGGPATPRVGVVAAPGPLAAGLAQTLDGTEGLRTSAYGTEQDARDALRRGEVDAVVLIPGDFDARLASGRSVELPLLTAGPTGNAQGAWQAVSAGVARHATAVQAAAFAATEAGGSLSARLPLARALETTVPRVTVQSEPVDGSGSALPAGFGSSAPTMLVLFVFVNSLASGAAMVQTRQLGIHTRVLAAPVPARAIVLGESLCYLGLALLQSALIIAAGALLFGVSWGDPLAAVVLTVVWAAVGTGAGMAGGTVFRTPEQASALGPTIGVAFGMLGGCMWPLEIVPDAVRSLGHLTPHAWAVDAWTALLARGGGLGDILLPLGVLGAFAALLLTFASVRLHRSLTT</sequence>
<evidence type="ECO:0000259" key="9">
    <source>
        <dbReference type="PROSITE" id="PS51012"/>
    </source>
</evidence>
<dbReference type="Gene3D" id="3.40.1710.10">
    <property type="entry name" value="abc type-2 transporter like domain"/>
    <property type="match status" value="1"/>
</dbReference>
<dbReference type="Pfam" id="PF12698">
    <property type="entry name" value="ABC2_membrane_3"/>
    <property type="match status" value="1"/>
</dbReference>
<dbReference type="PROSITE" id="PS51012">
    <property type="entry name" value="ABC_TM2"/>
    <property type="match status" value="1"/>
</dbReference>
<feature type="transmembrane region" description="Helical" evidence="8">
    <location>
        <begin position="241"/>
        <end position="264"/>
    </location>
</feature>
<gene>
    <name evidence="10" type="ORF">QRX60_41075</name>
</gene>
<proteinExistence type="inferred from homology"/>
<keyword evidence="11" id="KW-1185">Reference proteome</keyword>
<evidence type="ECO:0000313" key="10">
    <source>
        <dbReference type="EMBL" id="WIY00389.1"/>
    </source>
</evidence>
<accession>A0A9Y2NG37</accession>
<evidence type="ECO:0000256" key="3">
    <source>
        <dbReference type="ARBA" id="ARBA00022448"/>
    </source>
</evidence>
<keyword evidence="3" id="KW-0813">Transport</keyword>
<name>A0A9Y2NG37_9PSEU</name>
<dbReference type="PANTHER" id="PTHR30294">
    <property type="entry name" value="MEMBRANE COMPONENT OF ABC TRANSPORTER YHHJ-RELATED"/>
    <property type="match status" value="1"/>
</dbReference>
<feature type="transmembrane region" description="Helical" evidence="8">
    <location>
        <begin position="302"/>
        <end position="321"/>
    </location>
</feature>
<evidence type="ECO:0000256" key="8">
    <source>
        <dbReference type="SAM" id="Phobius"/>
    </source>
</evidence>
<feature type="transmembrane region" description="Helical" evidence="8">
    <location>
        <begin position="194"/>
        <end position="214"/>
    </location>
</feature>
<evidence type="ECO:0000256" key="7">
    <source>
        <dbReference type="ARBA" id="ARBA00023136"/>
    </source>
</evidence>
<keyword evidence="5 8" id="KW-0812">Transmembrane</keyword>
<organism evidence="10 11">
    <name type="scientific">Amycolatopsis mongoliensis</name>
    <dbReference type="NCBI Taxonomy" id="715475"/>
    <lineage>
        <taxon>Bacteria</taxon>
        <taxon>Bacillati</taxon>
        <taxon>Actinomycetota</taxon>
        <taxon>Actinomycetes</taxon>
        <taxon>Pseudonocardiales</taxon>
        <taxon>Pseudonocardiaceae</taxon>
        <taxon>Amycolatopsis</taxon>
    </lineage>
</organism>
<dbReference type="RefSeq" id="WP_285996856.1">
    <property type="nucleotide sequence ID" value="NZ_CP127295.1"/>
</dbReference>
<comment type="similarity">
    <text evidence="2">Belongs to the ABC-2 integral membrane protein family.</text>
</comment>
<feature type="transmembrane region" description="Helical" evidence="8">
    <location>
        <begin position="20"/>
        <end position="39"/>
    </location>
</feature>
<protein>
    <submittedName>
        <fullName evidence="10">ABC transporter permease</fullName>
    </submittedName>
</protein>
<evidence type="ECO:0000256" key="4">
    <source>
        <dbReference type="ARBA" id="ARBA00022475"/>
    </source>
</evidence>
<evidence type="ECO:0000256" key="1">
    <source>
        <dbReference type="ARBA" id="ARBA00004651"/>
    </source>
</evidence>
<feature type="domain" description="ABC transmembrane type-2" evidence="9">
    <location>
        <begin position="155"/>
        <end position="382"/>
    </location>
</feature>
<dbReference type="KEGG" id="amog:QRX60_41075"/>
<dbReference type="GO" id="GO:0005886">
    <property type="term" value="C:plasma membrane"/>
    <property type="evidence" value="ECO:0007669"/>
    <property type="project" value="UniProtKB-SubCell"/>
</dbReference>
<dbReference type="InterPro" id="IPR047817">
    <property type="entry name" value="ABC2_TM_bact-type"/>
</dbReference>